<accession>A0A6I2L3J9</accession>
<dbReference type="Proteomes" id="UP000433309">
    <property type="component" value="Unassembled WGS sequence"/>
</dbReference>
<comment type="caution">
    <text evidence="1">The sequence shown here is derived from an EMBL/GenBank/DDBJ whole genome shotgun (WGS) entry which is preliminary data.</text>
</comment>
<gene>
    <name evidence="1" type="ORF">GJ699_12540</name>
</gene>
<organism evidence="1 2">
    <name type="scientific">Duganella guangzhouensis</name>
    <dbReference type="NCBI Taxonomy" id="2666084"/>
    <lineage>
        <taxon>Bacteria</taxon>
        <taxon>Pseudomonadati</taxon>
        <taxon>Pseudomonadota</taxon>
        <taxon>Betaproteobacteria</taxon>
        <taxon>Burkholderiales</taxon>
        <taxon>Oxalobacteraceae</taxon>
        <taxon>Telluria group</taxon>
        <taxon>Duganella</taxon>
    </lineage>
</organism>
<evidence type="ECO:0000313" key="1">
    <source>
        <dbReference type="EMBL" id="MRW90819.1"/>
    </source>
</evidence>
<reference evidence="1 2" key="1">
    <citation type="submission" date="2019-11" db="EMBL/GenBank/DDBJ databases">
        <title>Novel species isolated from a subtropical stream in China.</title>
        <authorList>
            <person name="Lu H."/>
        </authorList>
    </citation>
    <scope>NUCLEOTIDE SEQUENCE [LARGE SCALE GENOMIC DNA]</scope>
    <source>
        <strain evidence="1 2">FT80W</strain>
    </source>
</reference>
<dbReference type="AlphaFoldDB" id="A0A6I2L3J9"/>
<dbReference type="EMBL" id="WKJK01000005">
    <property type="protein sequence ID" value="MRW90819.1"/>
    <property type="molecule type" value="Genomic_DNA"/>
</dbReference>
<dbReference type="NCBIfam" id="NF047637">
    <property type="entry name" value="lipo_CC0125"/>
    <property type="match status" value="1"/>
</dbReference>
<dbReference type="RefSeq" id="WP_154376632.1">
    <property type="nucleotide sequence ID" value="NZ_WKJK01000005.1"/>
</dbReference>
<evidence type="ECO:0000313" key="2">
    <source>
        <dbReference type="Proteomes" id="UP000433309"/>
    </source>
</evidence>
<evidence type="ECO:0008006" key="3">
    <source>
        <dbReference type="Google" id="ProtNLM"/>
    </source>
</evidence>
<proteinExistence type="predicted"/>
<sequence>MRRKAIALVLVSIAIAGCAQQHRYQRFDIFRGGGYHETKIGYDIYEVTYEGGHSVSTTTLGALVTYRCAELSLSNGYKYFEVQKGTLKLPGSYATGFASVTKTIRMYKAEPEKHSIEFYSAAKVISDYRESIEAAR</sequence>
<dbReference type="PROSITE" id="PS51257">
    <property type="entry name" value="PROKAR_LIPOPROTEIN"/>
    <property type="match status" value="1"/>
</dbReference>
<protein>
    <recommendedName>
        <fullName evidence="3">Lipoprotein</fullName>
    </recommendedName>
</protein>
<keyword evidence="2" id="KW-1185">Reference proteome</keyword>
<name>A0A6I2L3J9_9BURK</name>